<evidence type="ECO:0000256" key="4">
    <source>
        <dbReference type="ARBA" id="ARBA00023002"/>
    </source>
</evidence>
<evidence type="ECO:0000313" key="10">
    <source>
        <dbReference type="Proteomes" id="UP001595767"/>
    </source>
</evidence>
<dbReference type="Gene3D" id="3.30.413.10">
    <property type="entry name" value="Sulfite Reductase Hemoprotein, domain 1"/>
    <property type="match status" value="1"/>
</dbReference>
<reference evidence="10" key="1">
    <citation type="journal article" date="2019" name="Int. J. Syst. Evol. Microbiol.">
        <title>The Global Catalogue of Microorganisms (GCM) 10K type strain sequencing project: providing services to taxonomists for standard genome sequencing and annotation.</title>
        <authorList>
            <consortium name="The Broad Institute Genomics Platform"/>
            <consortium name="The Broad Institute Genome Sequencing Center for Infectious Disease"/>
            <person name="Wu L."/>
            <person name="Ma J."/>
        </authorList>
    </citation>
    <scope>NUCLEOTIDE SEQUENCE [LARGE SCALE GENOMIC DNA]</scope>
    <source>
        <strain evidence="10">CGMCC 4.7204</strain>
    </source>
</reference>
<dbReference type="GO" id="GO:0043818">
    <property type="term" value="F:precorrin-3B synthase activity"/>
    <property type="evidence" value="ECO:0007669"/>
    <property type="project" value="UniProtKB-EC"/>
</dbReference>
<dbReference type="RefSeq" id="WP_378554377.1">
    <property type="nucleotide sequence ID" value="NZ_JBHSBA010000015.1"/>
</dbReference>
<comment type="caution">
    <text evidence="9">The sequence shown here is derived from an EMBL/GenBank/DDBJ whole genome shotgun (WGS) entry which is preliminary data.</text>
</comment>
<evidence type="ECO:0000313" key="9">
    <source>
        <dbReference type="EMBL" id="MFC4128603.1"/>
    </source>
</evidence>
<evidence type="ECO:0000256" key="3">
    <source>
        <dbReference type="ARBA" id="ARBA00022723"/>
    </source>
</evidence>
<keyword evidence="4 9" id="KW-0560">Oxidoreductase</keyword>
<sequence>MTRRTPDSCPGVLRLHQAADGPLARIRVPGGRLTPAQVQTLADAARDLGNGALELTSRGNIQLRQVRDAQDLAARLDAAGLLPSPSHERVRNIVASPLSGRVGGWADVHGLAAGLDTGLLADSRLADLPGRVLFTLDDGRGDVSVLRGDIGIHAVGADEFALLLAGTDTGLRVSADEAVEVMLAAAHGFLDLRGTGTDGQWRLHEIPGGAERVTEILDRSPTGAPLELGAAQGIPIGWLEQDNGLVSLGAGVPLGLLPARTAEFIAAVERPVFVTPWRSIVLTDLDEGPAETVVRVLAPMGLIFDAAAPWLEVTACAGRPGCAKSHTDVRADVAAAVDTGRVLPGDGTTPPTAAGIGSSPEHDSGTGGEVDPTAVTDRTPPAENSVPAEAVTVAGRQHWSGCERRCGRPTGPVTDVVATTEGYLVTPPDHR</sequence>
<evidence type="ECO:0000256" key="7">
    <source>
        <dbReference type="SAM" id="MobiDB-lite"/>
    </source>
</evidence>
<dbReference type="Gene3D" id="3.90.480.10">
    <property type="entry name" value="Sulfite Reductase Hemoprotein,Domain 2"/>
    <property type="match status" value="1"/>
</dbReference>
<evidence type="ECO:0000259" key="8">
    <source>
        <dbReference type="Pfam" id="PF03460"/>
    </source>
</evidence>
<proteinExistence type="predicted"/>
<keyword evidence="2" id="KW-0349">Heme</keyword>
<feature type="region of interest" description="Disordered" evidence="7">
    <location>
        <begin position="340"/>
        <end position="387"/>
    </location>
</feature>
<keyword evidence="6" id="KW-0411">Iron-sulfur</keyword>
<feature type="domain" description="Nitrite/Sulfite reductase ferredoxin-like" evidence="8">
    <location>
        <begin position="24"/>
        <end position="76"/>
    </location>
</feature>
<accession>A0ABV8LDN0</accession>
<keyword evidence="1" id="KW-0004">4Fe-4S</keyword>
<dbReference type="SUPFAM" id="SSF55124">
    <property type="entry name" value="Nitrite/Sulfite reductase N-terminal domain-like"/>
    <property type="match status" value="2"/>
</dbReference>
<keyword evidence="10" id="KW-1185">Reference proteome</keyword>
<dbReference type="InterPro" id="IPR005117">
    <property type="entry name" value="NiRdtase/SiRdtase_haem-b_fer"/>
</dbReference>
<dbReference type="PANTHER" id="PTHR32439">
    <property type="entry name" value="FERREDOXIN--NITRITE REDUCTASE, CHLOROPLASTIC"/>
    <property type="match status" value="1"/>
</dbReference>
<dbReference type="InterPro" id="IPR036136">
    <property type="entry name" value="Nit/Sulf_reduc_fer-like_dom_sf"/>
</dbReference>
<dbReference type="NCBIfam" id="TIGR02435">
    <property type="entry name" value="CobG"/>
    <property type="match status" value="1"/>
</dbReference>
<gene>
    <name evidence="9" type="primary">cobG</name>
    <name evidence="9" type="ORF">ACFOW8_27110</name>
</gene>
<dbReference type="InterPro" id="IPR051329">
    <property type="entry name" value="NIR_SIR_4Fe-4S"/>
</dbReference>
<evidence type="ECO:0000256" key="1">
    <source>
        <dbReference type="ARBA" id="ARBA00022485"/>
    </source>
</evidence>
<evidence type="ECO:0000256" key="5">
    <source>
        <dbReference type="ARBA" id="ARBA00023004"/>
    </source>
</evidence>
<organism evidence="9 10">
    <name type="scientific">Nocardia rhizosphaerae</name>
    <dbReference type="NCBI Taxonomy" id="1691571"/>
    <lineage>
        <taxon>Bacteria</taxon>
        <taxon>Bacillati</taxon>
        <taxon>Actinomycetota</taxon>
        <taxon>Actinomycetes</taxon>
        <taxon>Mycobacteriales</taxon>
        <taxon>Nocardiaceae</taxon>
        <taxon>Nocardia</taxon>
    </lineage>
</organism>
<dbReference type="Proteomes" id="UP001595767">
    <property type="component" value="Unassembled WGS sequence"/>
</dbReference>
<dbReference type="InterPro" id="IPR012798">
    <property type="entry name" value="Cbl_synth_CobG-like"/>
</dbReference>
<dbReference type="EMBL" id="JBHSBA010000015">
    <property type="protein sequence ID" value="MFC4128603.1"/>
    <property type="molecule type" value="Genomic_DNA"/>
</dbReference>
<protein>
    <submittedName>
        <fullName evidence="9">Precorrin-3B synthase</fullName>
        <ecNumber evidence="9">1.14.13.83</ecNumber>
    </submittedName>
</protein>
<evidence type="ECO:0000256" key="2">
    <source>
        <dbReference type="ARBA" id="ARBA00022617"/>
    </source>
</evidence>
<name>A0ABV8LDN0_9NOCA</name>
<keyword evidence="5" id="KW-0408">Iron</keyword>
<dbReference type="SUPFAM" id="SSF56014">
    <property type="entry name" value="Nitrite and sulphite reductase 4Fe-4S domain-like"/>
    <property type="match status" value="1"/>
</dbReference>
<evidence type="ECO:0000256" key="6">
    <source>
        <dbReference type="ARBA" id="ARBA00023014"/>
    </source>
</evidence>
<dbReference type="EC" id="1.14.13.83" evidence="9"/>
<dbReference type="PANTHER" id="PTHR32439:SF9">
    <property type="entry name" value="BLR3264 PROTEIN"/>
    <property type="match status" value="1"/>
</dbReference>
<keyword evidence="3" id="KW-0479">Metal-binding</keyword>
<dbReference type="InterPro" id="IPR045854">
    <property type="entry name" value="NO2/SO3_Rdtase_4Fe4S_sf"/>
</dbReference>
<dbReference type="Pfam" id="PF03460">
    <property type="entry name" value="NIR_SIR_ferr"/>
    <property type="match status" value="1"/>
</dbReference>